<organism evidence="1 2">
    <name type="scientific">Cryptolaemus montrouzieri</name>
    <dbReference type="NCBI Taxonomy" id="559131"/>
    <lineage>
        <taxon>Eukaryota</taxon>
        <taxon>Metazoa</taxon>
        <taxon>Ecdysozoa</taxon>
        <taxon>Arthropoda</taxon>
        <taxon>Hexapoda</taxon>
        <taxon>Insecta</taxon>
        <taxon>Pterygota</taxon>
        <taxon>Neoptera</taxon>
        <taxon>Endopterygota</taxon>
        <taxon>Coleoptera</taxon>
        <taxon>Polyphaga</taxon>
        <taxon>Cucujiformia</taxon>
        <taxon>Coccinelloidea</taxon>
        <taxon>Coccinellidae</taxon>
        <taxon>Scymninae</taxon>
        <taxon>Scymnini</taxon>
        <taxon>Cryptolaemus</taxon>
    </lineage>
</organism>
<comment type="caution">
    <text evidence="1">The sequence shown here is derived from an EMBL/GenBank/DDBJ whole genome shotgun (WGS) entry which is preliminary data.</text>
</comment>
<proteinExistence type="predicted"/>
<evidence type="ECO:0000313" key="2">
    <source>
        <dbReference type="Proteomes" id="UP001516400"/>
    </source>
</evidence>
<dbReference type="EMBL" id="JABFTP020000144">
    <property type="protein sequence ID" value="KAL3282547.1"/>
    <property type="molecule type" value="Genomic_DNA"/>
</dbReference>
<protein>
    <submittedName>
        <fullName evidence="1">Uncharacterized protein</fullName>
    </submittedName>
</protein>
<name>A0ABD2NV03_9CUCU</name>
<dbReference type="Proteomes" id="UP001516400">
    <property type="component" value="Unassembled WGS sequence"/>
</dbReference>
<dbReference type="AlphaFoldDB" id="A0ABD2NV03"/>
<evidence type="ECO:0000313" key="1">
    <source>
        <dbReference type="EMBL" id="KAL3282547.1"/>
    </source>
</evidence>
<gene>
    <name evidence="1" type="ORF">HHI36_005727</name>
</gene>
<accession>A0ABD2NV03</accession>
<sequence length="115" mass="13787">MNQNFITPMEAKRVNIMKFLRLRGKIDSSIKIVNNSFYCVDTKYKQESCIENISPNKNSIYCYNAEVFENDFPSSISGTEENGFMYGRNFWFKIFYYFQNKYRFPTEKHGYIKKS</sequence>
<keyword evidence="2" id="KW-1185">Reference proteome</keyword>
<reference evidence="1 2" key="1">
    <citation type="journal article" date="2021" name="BMC Biol.">
        <title>Horizontally acquired antibacterial genes associated with adaptive radiation of ladybird beetles.</title>
        <authorList>
            <person name="Li H.S."/>
            <person name="Tang X.F."/>
            <person name="Huang Y.H."/>
            <person name="Xu Z.Y."/>
            <person name="Chen M.L."/>
            <person name="Du X.Y."/>
            <person name="Qiu B.Y."/>
            <person name="Chen P.T."/>
            <person name="Zhang W."/>
            <person name="Slipinski A."/>
            <person name="Escalona H.E."/>
            <person name="Waterhouse R.M."/>
            <person name="Zwick A."/>
            <person name="Pang H."/>
        </authorList>
    </citation>
    <scope>NUCLEOTIDE SEQUENCE [LARGE SCALE GENOMIC DNA]</scope>
    <source>
        <strain evidence="1">SYSU2018</strain>
    </source>
</reference>